<dbReference type="Gene3D" id="2.60.40.1650">
    <property type="entry name" value="Porin MspA (Ig-like beta-sandwich domain)"/>
    <property type="match status" value="2"/>
</dbReference>
<protein>
    <submittedName>
        <fullName evidence="2">MspA family porin</fullName>
    </submittedName>
</protein>
<reference evidence="2 3" key="1">
    <citation type="journal article" date="2022" name="BMC Genomics">
        <title>Comparative genome analysis of mycobacteria focusing on tRNA and non-coding RNA.</title>
        <authorList>
            <person name="Behra P.R.K."/>
            <person name="Pettersson B.M.F."/>
            <person name="Ramesh M."/>
            <person name="Das S."/>
            <person name="Dasgupta S."/>
            <person name="Kirsebom L.A."/>
        </authorList>
    </citation>
    <scope>NUCLEOTIDE SEQUENCE [LARGE SCALE GENOMIC DNA]</scope>
    <source>
        <strain evidence="2 3">DSM 44078</strain>
    </source>
</reference>
<dbReference type="SUPFAM" id="SSF56959">
    <property type="entry name" value="Leukocidin-like"/>
    <property type="match status" value="1"/>
</dbReference>
<dbReference type="EMBL" id="JACKTY010000030">
    <property type="protein sequence ID" value="MCV7227858.1"/>
    <property type="molecule type" value="Genomic_DNA"/>
</dbReference>
<evidence type="ECO:0000313" key="2">
    <source>
        <dbReference type="EMBL" id="MCV7227858.1"/>
    </source>
</evidence>
<name>A0ABT3CEF3_9MYCO</name>
<evidence type="ECO:0000313" key="3">
    <source>
        <dbReference type="Proteomes" id="UP001526201"/>
    </source>
</evidence>
<keyword evidence="1" id="KW-0732">Signal</keyword>
<accession>A0ABT3CEF3</accession>
<dbReference type="Pfam" id="PF09203">
    <property type="entry name" value="MspA"/>
    <property type="match status" value="1"/>
</dbReference>
<gene>
    <name evidence="2" type="ORF">H7J73_17715</name>
</gene>
<dbReference type="RefSeq" id="WP_264068870.1">
    <property type="nucleotide sequence ID" value="NZ_JACKTY010000030.1"/>
</dbReference>
<keyword evidence="3" id="KW-1185">Reference proteome</keyword>
<dbReference type="InterPro" id="IPR015286">
    <property type="entry name" value="Porin_fam_mycobact-type"/>
</dbReference>
<dbReference type="Proteomes" id="UP001526201">
    <property type="component" value="Unassembled WGS sequence"/>
</dbReference>
<comment type="caution">
    <text evidence="2">The sequence shown here is derived from an EMBL/GenBank/DDBJ whole genome shotgun (WGS) entry which is preliminary data.</text>
</comment>
<evidence type="ECO:0000256" key="1">
    <source>
        <dbReference type="ARBA" id="ARBA00022729"/>
    </source>
</evidence>
<dbReference type="InterPro" id="IPR036435">
    <property type="entry name" value="Leukocidin/porin_MspA_sf"/>
</dbReference>
<organism evidence="2 3">
    <name type="scientific">Mycolicibacterium komossense</name>
    <dbReference type="NCBI Taxonomy" id="1779"/>
    <lineage>
        <taxon>Bacteria</taxon>
        <taxon>Bacillati</taxon>
        <taxon>Actinomycetota</taxon>
        <taxon>Actinomycetes</taxon>
        <taxon>Mycobacteriales</taxon>
        <taxon>Mycobacteriaceae</taxon>
        <taxon>Mycolicibacterium</taxon>
    </lineage>
</organism>
<sequence>MTACSTVLLFLGGGTAAAEPIDLPDVAQTGETDDGWQFNLSMTEIRINAVPNLAATPFTKEGFVSGKVRVTIDGDGQVPVNSGFAILGVQLGCQIDVGDGLDLGLDGDSDYGTDEYFDNTPESSVNLSPEISTTVKPGSIKTLGLGSKVLKGRNASITVRDAHIQIDGCAGPVSVRLFASAKISTDSADNSANVYGDVLPL</sequence>
<proteinExistence type="predicted"/>